<dbReference type="InterPro" id="IPR000653">
    <property type="entry name" value="DegT/StrS_aminotransferase"/>
</dbReference>
<keyword evidence="3 9" id="KW-0808">Transferase</keyword>
<dbReference type="Gene3D" id="3.40.640.10">
    <property type="entry name" value="Type I PLP-dependent aspartate aminotransferase-like (Major domain)"/>
    <property type="match status" value="1"/>
</dbReference>
<dbReference type="SUPFAM" id="SSF53383">
    <property type="entry name" value="PLP-dependent transferases"/>
    <property type="match status" value="1"/>
</dbReference>
<dbReference type="InterPro" id="IPR015424">
    <property type="entry name" value="PyrdxlP-dep_Trfase"/>
</dbReference>
<keyword evidence="10" id="KW-1185">Reference proteome</keyword>
<protein>
    <submittedName>
        <fullName evidence="9">Pyridoxal phosphate-dependent aminotransferase</fullName>
    </submittedName>
</protein>
<evidence type="ECO:0000256" key="6">
    <source>
        <dbReference type="PIRSR" id="PIRSR000390-1"/>
    </source>
</evidence>
<evidence type="ECO:0000256" key="5">
    <source>
        <dbReference type="ARBA" id="ARBA00037999"/>
    </source>
</evidence>
<dbReference type="GO" id="GO:0008483">
    <property type="term" value="F:transaminase activity"/>
    <property type="evidence" value="ECO:0007669"/>
    <property type="project" value="UniProtKB-KW"/>
</dbReference>
<keyword evidence="4 7" id="KW-0663">Pyridoxal phosphate</keyword>
<name>A0A3A9K9V7_9BACI</name>
<dbReference type="GO" id="GO:0030170">
    <property type="term" value="F:pyridoxal phosphate binding"/>
    <property type="evidence" value="ECO:0007669"/>
    <property type="project" value="TreeGrafter"/>
</dbReference>
<accession>A0A3A9K9V7</accession>
<dbReference type="Proteomes" id="UP000281498">
    <property type="component" value="Unassembled WGS sequence"/>
</dbReference>
<evidence type="ECO:0000256" key="8">
    <source>
        <dbReference type="RuleBase" id="RU004508"/>
    </source>
</evidence>
<reference evidence="9 10" key="1">
    <citation type="submission" date="2017-10" db="EMBL/GenBank/DDBJ databases">
        <title>Bacillus sp. nov., a halophilic bacterium isolated from a Keqin Lake.</title>
        <authorList>
            <person name="Wang H."/>
        </authorList>
    </citation>
    <scope>NUCLEOTIDE SEQUENCE [LARGE SCALE GENOMIC DNA]</scope>
    <source>
        <strain evidence="9 10">KCTC 13187</strain>
    </source>
</reference>
<keyword evidence="2 9" id="KW-0032">Aminotransferase</keyword>
<feature type="modified residue" description="N6-(pyridoxal phosphate)lysine" evidence="7">
    <location>
        <position position="195"/>
    </location>
</feature>
<dbReference type="CDD" id="cd00616">
    <property type="entry name" value="AHBA_syn"/>
    <property type="match status" value="1"/>
</dbReference>
<dbReference type="GO" id="GO:0000271">
    <property type="term" value="P:polysaccharide biosynthetic process"/>
    <property type="evidence" value="ECO:0007669"/>
    <property type="project" value="TreeGrafter"/>
</dbReference>
<dbReference type="EMBL" id="PDOE01000007">
    <property type="protein sequence ID" value="RKL66423.1"/>
    <property type="molecule type" value="Genomic_DNA"/>
</dbReference>
<dbReference type="AlphaFoldDB" id="A0A3A9K9V7"/>
<dbReference type="RefSeq" id="WP_110939207.1">
    <property type="nucleotide sequence ID" value="NZ_KZ614148.1"/>
</dbReference>
<evidence type="ECO:0000313" key="9">
    <source>
        <dbReference type="EMBL" id="RKL66423.1"/>
    </source>
</evidence>
<dbReference type="Gene3D" id="3.90.1150.10">
    <property type="entry name" value="Aspartate Aminotransferase, domain 1"/>
    <property type="match status" value="1"/>
</dbReference>
<dbReference type="InterPro" id="IPR015421">
    <property type="entry name" value="PyrdxlP-dep_Trfase_major"/>
</dbReference>
<evidence type="ECO:0000313" key="10">
    <source>
        <dbReference type="Proteomes" id="UP000281498"/>
    </source>
</evidence>
<dbReference type="FunFam" id="3.40.640.10:FF:000090">
    <property type="entry name" value="Pyridoxal phosphate-dependent aminotransferase"/>
    <property type="match status" value="1"/>
</dbReference>
<feature type="active site" description="Proton acceptor" evidence="6">
    <location>
        <position position="195"/>
    </location>
</feature>
<dbReference type="PANTHER" id="PTHR30244">
    <property type="entry name" value="TRANSAMINASE"/>
    <property type="match status" value="1"/>
</dbReference>
<dbReference type="Pfam" id="PF01041">
    <property type="entry name" value="DegT_DnrJ_EryC1"/>
    <property type="match status" value="1"/>
</dbReference>
<gene>
    <name evidence="9" type="ORF">CR203_16155</name>
</gene>
<comment type="cofactor">
    <cofactor evidence="1">
        <name>pyridoxal 5'-phosphate</name>
        <dbReference type="ChEBI" id="CHEBI:597326"/>
    </cofactor>
</comment>
<evidence type="ECO:0000256" key="1">
    <source>
        <dbReference type="ARBA" id="ARBA00001933"/>
    </source>
</evidence>
<comment type="caution">
    <text evidence="9">The sequence shown here is derived from an EMBL/GenBank/DDBJ whole genome shotgun (WGS) entry which is preliminary data.</text>
</comment>
<dbReference type="InterPro" id="IPR015422">
    <property type="entry name" value="PyrdxlP-dep_Trfase_small"/>
</dbReference>
<evidence type="ECO:0000256" key="4">
    <source>
        <dbReference type="ARBA" id="ARBA00022898"/>
    </source>
</evidence>
<dbReference type="PIRSF" id="PIRSF000390">
    <property type="entry name" value="PLP_StrS"/>
    <property type="match status" value="1"/>
</dbReference>
<evidence type="ECO:0000256" key="7">
    <source>
        <dbReference type="PIRSR" id="PIRSR000390-2"/>
    </source>
</evidence>
<evidence type="ECO:0000256" key="3">
    <source>
        <dbReference type="ARBA" id="ARBA00022679"/>
    </source>
</evidence>
<proteinExistence type="inferred from homology"/>
<comment type="similarity">
    <text evidence="5 8">Belongs to the DegT/DnrJ/EryC1 family.</text>
</comment>
<sequence>MLLNTKSDMIFLSPPHLGEKEKDYIQEALDSNWIAPTGPHLDAFEKEVADYIGVDGAVALSSGTAAIHVALSLLNIEKGDKVFCSTLTFVASANPILYLGGEPVFIDSEPTSWNMSSVALAKALKEAAIKDELPKAVIVVHLYGQTAKMDEIMEICNDYEVPVIEDAAESLGSTYKGKASGSIGEYGIFSFNGNKIITSSGGGMIVSNSKEALEKARFLATQAKDPAPFYQHSKMGFNYRLSNILAAIGRAQFSLLDERVHLRRKVFTVYQKELNQINGVSFMPEYLGSRSSRWLTVLLVDEKVTGNSASEIVTYLNQQNIEARAVWKPLHLQPLFKGCSYYSHYPGKHVAEELFQSGICLPSGSSLTEIDQMFVINHLKKVLESSYDREAVI</sequence>
<organism evidence="9 10">
    <name type="scientific">Salipaludibacillus neizhouensis</name>
    <dbReference type="NCBI Taxonomy" id="885475"/>
    <lineage>
        <taxon>Bacteria</taxon>
        <taxon>Bacillati</taxon>
        <taxon>Bacillota</taxon>
        <taxon>Bacilli</taxon>
        <taxon>Bacillales</taxon>
        <taxon>Bacillaceae</taxon>
    </lineage>
</organism>
<evidence type="ECO:0000256" key="2">
    <source>
        <dbReference type="ARBA" id="ARBA00022576"/>
    </source>
</evidence>
<dbReference type="OrthoDB" id="9810913at2"/>
<dbReference type="PANTHER" id="PTHR30244:SF34">
    <property type="entry name" value="DTDP-4-AMINO-4,6-DIDEOXYGALACTOSE TRANSAMINASE"/>
    <property type="match status" value="1"/>
</dbReference>